<organism evidence="1 2">
    <name type="scientific">Metabacillus niabensis</name>
    <dbReference type="NCBI Taxonomy" id="324854"/>
    <lineage>
        <taxon>Bacteria</taxon>
        <taxon>Bacillati</taxon>
        <taxon>Bacillota</taxon>
        <taxon>Bacilli</taxon>
        <taxon>Bacillales</taxon>
        <taxon>Bacillaceae</taxon>
        <taxon>Metabacillus</taxon>
    </lineage>
</organism>
<reference evidence="1 2" key="1">
    <citation type="submission" date="2023-07" db="EMBL/GenBank/DDBJ databases">
        <title>Genomic Encyclopedia of Type Strains, Phase IV (KMG-IV): sequencing the most valuable type-strain genomes for metagenomic binning, comparative biology and taxonomic classification.</title>
        <authorList>
            <person name="Goeker M."/>
        </authorList>
    </citation>
    <scope>NUCLEOTIDE SEQUENCE [LARGE SCALE GENOMIC DNA]</scope>
    <source>
        <strain evidence="1 2">DSM 17723</strain>
    </source>
</reference>
<evidence type="ECO:0000313" key="1">
    <source>
        <dbReference type="EMBL" id="MDQ0227346.1"/>
    </source>
</evidence>
<keyword evidence="2" id="KW-1185">Reference proteome</keyword>
<comment type="caution">
    <text evidence="1">The sequence shown here is derived from an EMBL/GenBank/DDBJ whole genome shotgun (WGS) entry which is preliminary data.</text>
</comment>
<sequence length="53" mass="6027">MKKKLLNIIILGFILSVSSYYCNAYELPNNLLKEELIKQLQGQIPEVVGLNYG</sequence>
<evidence type="ECO:0000313" key="2">
    <source>
        <dbReference type="Proteomes" id="UP001232245"/>
    </source>
</evidence>
<proteinExistence type="predicted"/>
<name>A0ABT9Z674_9BACI</name>
<gene>
    <name evidence="1" type="ORF">J2S02_003691</name>
</gene>
<dbReference type="RefSeq" id="WP_174880987.1">
    <property type="nucleotide sequence ID" value="NZ_CADEPK010000299.1"/>
</dbReference>
<dbReference type="EMBL" id="JAUSTZ010000008">
    <property type="protein sequence ID" value="MDQ0227346.1"/>
    <property type="molecule type" value="Genomic_DNA"/>
</dbReference>
<accession>A0ABT9Z674</accession>
<dbReference type="Proteomes" id="UP001232245">
    <property type="component" value="Unassembled WGS sequence"/>
</dbReference>
<protein>
    <submittedName>
        <fullName evidence="1">Uncharacterized protein</fullName>
    </submittedName>
</protein>